<keyword evidence="2" id="KW-0540">Nuclease</keyword>
<keyword evidence="3" id="KW-1185">Reference proteome</keyword>
<evidence type="ECO:0000313" key="2">
    <source>
        <dbReference type="EMBL" id="SDY56793.1"/>
    </source>
</evidence>
<reference evidence="3" key="1">
    <citation type="submission" date="2016-10" db="EMBL/GenBank/DDBJ databases">
        <authorList>
            <person name="Varghese N."/>
            <person name="Submissions S."/>
        </authorList>
    </citation>
    <scope>NUCLEOTIDE SEQUENCE [LARGE SCALE GENOMIC DNA]</scope>
    <source>
        <strain evidence="3">CGMCC 1.8975</strain>
    </source>
</reference>
<dbReference type="EMBL" id="FNOV01000010">
    <property type="protein sequence ID" value="SDY56793.1"/>
    <property type="molecule type" value="Genomic_DNA"/>
</dbReference>
<dbReference type="Pfam" id="PF13395">
    <property type="entry name" value="HNH_4"/>
    <property type="match status" value="1"/>
</dbReference>
<protein>
    <submittedName>
        <fullName evidence="2">HNH endonuclease</fullName>
    </submittedName>
</protein>
<dbReference type="AlphaFoldDB" id="A0A1H3KX95"/>
<dbReference type="GO" id="GO:0004519">
    <property type="term" value="F:endonuclease activity"/>
    <property type="evidence" value="ECO:0007669"/>
    <property type="project" value="UniProtKB-KW"/>
</dbReference>
<gene>
    <name evidence="2" type="ORF">SAMN04488069_1107</name>
</gene>
<evidence type="ECO:0000313" key="3">
    <source>
        <dbReference type="Proteomes" id="UP000199249"/>
    </source>
</evidence>
<dbReference type="Gene3D" id="1.10.30.50">
    <property type="match status" value="1"/>
</dbReference>
<accession>A0A1H3KX95</accession>
<dbReference type="Proteomes" id="UP000199249">
    <property type="component" value="Unassembled WGS sequence"/>
</dbReference>
<keyword evidence="2" id="KW-0378">Hydrolase</keyword>
<name>A0A1H3KX95_9BACT</name>
<dbReference type="OrthoDB" id="7348755at2"/>
<proteinExistence type="predicted"/>
<dbReference type="InterPro" id="IPR003615">
    <property type="entry name" value="HNH_nuc"/>
</dbReference>
<sequence>MSPISGDQVIATILKHDNKTTSYKIALLRALNDLALLYPGLAESGQPVAVPLTRLAELWTAYYWPFADEHQPIYQGARALVAGQVRNDVSFRPDLTELRRQWQACVQLPAQSADGFFLLTEMRTPRRRATYAPELQRTYAQAVAAAAEALRMPIRYAGPGQWSVFDKPARLSLLPAPVQALPGTNPHDTCLVVPATLWEAFQRLSLYVEALCLHEWSLFTETVTQPADQLVTRGQVYTLLTTRPDNRRPLTWERNQVDILLHENVRFTCPWTQKSLTKPEHYDLDHLLPLSLYPVNELWNLLPVDRRYNQHTKRDRVPNQQGLEAAEPLLAQAYATYQQSASLRKVMYEDSALRFSGLQPGLAFPTQLAHRAISFIGEVADARYIQRY</sequence>
<feature type="domain" description="HNH nuclease" evidence="1">
    <location>
        <begin position="273"/>
        <end position="318"/>
    </location>
</feature>
<evidence type="ECO:0000259" key="1">
    <source>
        <dbReference type="Pfam" id="PF13395"/>
    </source>
</evidence>
<keyword evidence="2" id="KW-0255">Endonuclease</keyword>
<dbReference type="STRING" id="651662.SAMN04488069_1107"/>
<organism evidence="2 3">
    <name type="scientific">Hymenobacter psychrophilus</name>
    <dbReference type="NCBI Taxonomy" id="651662"/>
    <lineage>
        <taxon>Bacteria</taxon>
        <taxon>Pseudomonadati</taxon>
        <taxon>Bacteroidota</taxon>
        <taxon>Cytophagia</taxon>
        <taxon>Cytophagales</taxon>
        <taxon>Hymenobacteraceae</taxon>
        <taxon>Hymenobacter</taxon>
    </lineage>
</organism>
<dbReference type="RefSeq" id="WP_092741514.1">
    <property type="nucleotide sequence ID" value="NZ_FNOV01000010.1"/>
</dbReference>